<evidence type="ECO:0000313" key="1">
    <source>
        <dbReference type="EMBL" id="KAL0007070.1"/>
    </source>
</evidence>
<organism evidence="1 2">
    <name type="scientific">Lithocarpus litseifolius</name>
    <dbReference type="NCBI Taxonomy" id="425828"/>
    <lineage>
        <taxon>Eukaryota</taxon>
        <taxon>Viridiplantae</taxon>
        <taxon>Streptophyta</taxon>
        <taxon>Embryophyta</taxon>
        <taxon>Tracheophyta</taxon>
        <taxon>Spermatophyta</taxon>
        <taxon>Magnoliopsida</taxon>
        <taxon>eudicotyledons</taxon>
        <taxon>Gunneridae</taxon>
        <taxon>Pentapetalae</taxon>
        <taxon>rosids</taxon>
        <taxon>fabids</taxon>
        <taxon>Fagales</taxon>
        <taxon>Fagaceae</taxon>
        <taxon>Lithocarpus</taxon>
    </lineage>
</organism>
<gene>
    <name evidence="1" type="ORF">SO802_008572</name>
</gene>
<dbReference type="AlphaFoldDB" id="A0AAW2DCY0"/>
<keyword evidence="2" id="KW-1185">Reference proteome</keyword>
<evidence type="ECO:0000313" key="2">
    <source>
        <dbReference type="Proteomes" id="UP001459277"/>
    </source>
</evidence>
<evidence type="ECO:0008006" key="3">
    <source>
        <dbReference type="Google" id="ProtNLM"/>
    </source>
</evidence>
<reference evidence="1 2" key="1">
    <citation type="submission" date="2024-01" db="EMBL/GenBank/DDBJ databases">
        <title>A telomere-to-telomere, gap-free genome of sweet tea (Lithocarpus litseifolius).</title>
        <authorList>
            <person name="Zhou J."/>
        </authorList>
    </citation>
    <scope>NUCLEOTIDE SEQUENCE [LARGE SCALE GENOMIC DNA]</scope>
    <source>
        <strain evidence="1">Zhou-2022a</strain>
        <tissue evidence="1">Leaf</tissue>
    </source>
</reference>
<protein>
    <recommendedName>
        <fullName evidence="3">Reverse transcriptase</fullName>
    </recommendedName>
</protein>
<dbReference type="EMBL" id="JAZDWU010000003">
    <property type="protein sequence ID" value="KAL0007070.1"/>
    <property type="molecule type" value="Genomic_DNA"/>
</dbReference>
<sequence length="135" mass="15635">MAWMSWEKLCVPKSCGGLGFKLLKPFNLALLAKQGWRLQLGQNSLVYKIFKARYFKDCEFIQVSLGNKPSYVWRSIFAAQNIVKKGMRWRVGNGQRITIWDDSWVPNFSSYRVVSPRTLSPQVSMVSHSVDYDNH</sequence>
<dbReference type="Proteomes" id="UP001459277">
    <property type="component" value="Unassembled WGS sequence"/>
</dbReference>
<comment type="caution">
    <text evidence="1">The sequence shown here is derived from an EMBL/GenBank/DDBJ whole genome shotgun (WGS) entry which is preliminary data.</text>
</comment>
<accession>A0AAW2DCY0</accession>
<proteinExistence type="predicted"/>
<name>A0AAW2DCY0_9ROSI</name>